<keyword evidence="2" id="KW-1185">Reference proteome</keyword>
<proteinExistence type="predicted"/>
<dbReference type="InterPro" id="IPR036047">
    <property type="entry name" value="F-box-like_dom_sf"/>
</dbReference>
<dbReference type="RefSeq" id="XP_062630100.1">
    <property type="nucleotide sequence ID" value="XM_062774116.1"/>
</dbReference>
<organism evidence="1 2">
    <name type="scientific">Vanrija pseudolonga</name>
    <dbReference type="NCBI Taxonomy" id="143232"/>
    <lineage>
        <taxon>Eukaryota</taxon>
        <taxon>Fungi</taxon>
        <taxon>Dikarya</taxon>
        <taxon>Basidiomycota</taxon>
        <taxon>Agaricomycotina</taxon>
        <taxon>Tremellomycetes</taxon>
        <taxon>Trichosporonales</taxon>
        <taxon>Trichosporonaceae</taxon>
        <taxon>Vanrija</taxon>
    </lineage>
</organism>
<evidence type="ECO:0008006" key="3">
    <source>
        <dbReference type="Google" id="ProtNLM"/>
    </source>
</evidence>
<protein>
    <recommendedName>
        <fullName evidence="3">F-box domain-containing protein</fullName>
    </recommendedName>
</protein>
<dbReference type="SUPFAM" id="SSF81383">
    <property type="entry name" value="F-box domain"/>
    <property type="match status" value="1"/>
</dbReference>
<evidence type="ECO:0000313" key="1">
    <source>
        <dbReference type="EMBL" id="WOO84074.1"/>
    </source>
</evidence>
<dbReference type="AlphaFoldDB" id="A0AAF1BPG6"/>
<dbReference type="EMBL" id="CP086718">
    <property type="protein sequence ID" value="WOO84074.1"/>
    <property type="molecule type" value="Genomic_DNA"/>
</dbReference>
<sequence length="585" mass="63330">MVGVDPFDVLDGDCLTLLLGHLPVADLHAASLVSPAWRGFLLAEDSDRLWREAFLRSEADERDKGVARTKHTKKAVPAKAGAAPTTAVAPDPWYDTALSHVHTEHKWSSGAHTLLYVPGFRLPPNLPLSFLAPSADYTGLWCGLYAGLSRRLFHVDCKTLTVLSKVDAPHHRVEDGGALGPIVRRERVTRDSGNQETVCEDVWLDTDVAKKFGIPAAEGAPVCPMRGFRYFCQFDTRPLLCVTEVAGANSATTTASLTCVTAQDNIAEFTSFPSRSQNELALETFAGDVGPKRLVVCDGKWLVTSGPACTFEQTLAGYAIDGLHIYHRKGGYVASLSASTVGAVFDLGQELMPAPDLDTSYDEQRGGVQETGAHGQRVSLSGAHPHEAAFTSLLADLAFTGPASVRMSAAGLVATTTNHVVVIRNYAEVLSASRKLSPAAREAHIARHTLAIRLDDPNKADVLVHGPRIGLVLPNHIVVVDVRASSVQPHRLHALVLARQPCPEGFKPTSTSCWMDGAAVYEALTREGGTSTDADDATDDDEWIRPRTSIRWVARTRRIMYPKNMFRVFSFGQEAEQQGEATKQA</sequence>
<name>A0AAF1BPG6_9TREE</name>
<dbReference type="GeneID" id="87810769"/>
<accession>A0AAF1BPG6</accession>
<evidence type="ECO:0000313" key="2">
    <source>
        <dbReference type="Proteomes" id="UP000827549"/>
    </source>
</evidence>
<dbReference type="Gene3D" id="1.20.1280.50">
    <property type="match status" value="1"/>
</dbReference>
<gene>
    <name evidence="1" type="ORF">LOC62_05G007597</name>
</gene>
<reference evidence="1" key="1">
    <citation type="submission" date="2023-10" db="EMBL/GenBank/DDBJ databases">
        <authorList>
            <person name="Noh H."/>
        </authorList>
    </citation>
    <scope>NUCLEOTIDE SEQUENCE</scope>
    <source>
        <strain evidence="1">DUCC4014</strain>
    </source>
</reference>
<dbReference type="Proteomes" id="UP000827549">
    <property type="component" value="Chromosome 5"/>
</dbReference>